<dbReference type="AlphaFoldDB" id="A0A2K1QX53"/>
<sequence>MFTAHDVSHILTLFPPATTSQHGSPFTLSSQGDRLVTLSSAKKKLVDYVAISGGIPASAVAQLLDIKDATPILAWVDSNEEYSTPNHRRPDTPPQLQKVVAVYFFYLARQRPVRVADVADYFGLDAAVVQAIIDAYQRSFFELIDVEGICFAKGLRERELARSKKLVKRAEEEAKEQMVPALHGWPMSVTATVLKDASSQFGSGDYDLREHDGSLWFVPTGAVRQRLAMQAAEHEVKYEGQLDQYGWCRIEGDSPYRSQLVQKLRSARQPMNPAELQRDEGMNGDEWPVNATILISEQKQHDVLEQCKGCLHDVATTIWERTQDRDTTFSTTARGILVKAIESSGSSTSDHFIEKIFLRSTTCSPKLQDSYALRLSSVSAAASEGLLKTVRSSLQVPLHLYTASLDTMSSDSTLHEHQQSLLYEYAKSDIIPSFHKTIDALPLKPPTALARELNRFKSAISDVRNLEAIRTATKKLCRKLKLPDANKPLHREGARSLTSSSTSSRTASVAALSSPDASARARIPTASAPSSPSPTPPVATASSTRAAIDVNGPGSTTPSHLLAVRDDILGTSLRALVKAKRPSDVLQQATWILLASVVDEPMVFVSSGRDAGRMIRLYAGLGGGRDGLMADGKEGAAGRGMGWADAGRRLEGFRLKVKEGKETKEEVDEIRDLARRGFEERVLR</sequence>
<dbReference type="STRING" id="2082308.A0A2K1QX53"/>
<evidence type="ECO:0000313" key="2">
    <source>
        <dbReference type="EMBL" id="PNS19635.1"/>
    </source>
</evidence>
<reference evidence="2 3" key="1">
    <citation type="submission" date="2017-06" db="EMBL/GenBank/DDBJ databases">
        <title>Draft genome sequence of a variant of Elsinoe murrayae.</title>
        <authorList>
            <person name="Cheng Q."/>
        </authorList>
    </citation>
    <scope>NUCLEOTIDE SEQUENCE [LARGE SCALE GENOMIC DNA]</scope>
    <source>
        <strain evidence="2 3">CQ-2017a</strain>
    </source>
</reference>
<feature type="region of interest" description="Disordered" evidence="1">
    <location>
        <begin position="483"/>
        <end position="543"/>
    </location>
</feature>
<gene>
    <name evidence="2" type="ORF">CAC42_7479</name>
</gene>
<feature type="compositionally biased region" description="Basic and acidic residues" evidence="1">
    <location>
        <begin position="483"/>
        <end position="494"/>
    </location>
</feature>
<dbReference type="InParanoid" id="A0A2K1QX53"/>
<evidence type="ECO:0000313" key="3">
    <source>
        <dbReference type="Proteomes" id="UP000243797"/>
    </source>
</evidence>
<accession>A0A2K1QX53</accession>
<dbReference type="EMBL" id="NKHZ01000031">
    <property type="protein sequence ID" value="PNS19635.1"/>
    <property type="molecule type" value="Genomic_DNA"/>
</dbReference>
<organism evidence="2 3">
    <name type="scientific">Sphaceloma murrayae</name>
    <dbReference type="NCBI Taxonomy" id="2082308"/>
    <lineage>
        <taxon>Eukaryota</taxon>
        <taxon>Fungi</taxon>
        <taxon>Dikarya</taxon>
        <taxon>Ascomycota</taxon>
        <taxon>Pezizomycotina</taxon>
        <taxon>Dothideomycetes</taxon>
        <taxon>Dothideomycetidae</taxon>
        <taxon>Myriangiales</taxon>
        <taxon>Elsinoaceae</taxon>
        <taxon>Sphaceloma</taxon>
    </lineage>
</organism>
<feature type="compositionally biased region" description="Low complexity" evidence="1">
    <location>
        <begin position="495"/>
        <end position="530"/>
    </location>
</feature>
<dbReference type="OrthoDB" id="3935714at2759"/>
<name>A0A2K1QX53_9PEZI</name>
<protein>
    <submittedName>
        <fullName evidence="2">Uncharacterized protein</fullName>
    </submittedName>
</protein>
<evidence type="ECO:0000256" key="1">
    <source>
        <dbReference type="SAM" id="MobiDB-lite"/>
    </source>
</evidence>
<proteinExistence type="predicted"/>
<comment type="caution">
    <text evidence="2">The sequence shown here is derived from an EMBL/GenBank/DDBJ whole genome shotgun (WGS) entry which is preliminary data.</text>
</comment>
<dbReference type="Proteomes" id="UP000243797">
    <property type="component" value="Unassembled WGS sequence"/>
</dbReference>
<keyword evidence="3" id="KW-1185">Reference proteome</keyword>